<dbReference type="Gene3D" id="3.40.1580.10">
    <property type="entry name" value="SMI1/KNR4-like"/>
    <property type="match status" value="1"/>
</dbReference>
<dbReference type="SMART" id="SM00860">
    <property type="entry name" value="SMI1_KNR4"/>
    <property type="match status" value="1"/>
</dbReference>
<organism evidence="2 3">
    <name type="scientific">Cohnella faecalis</name>
    <dbReference type="NCBI Taxonomy" id="2315694"/>
    <lineage>
        <taxon>Bacteria</taxon>
        <taxon>Bacillati</taxon>
        <taxon>Bacillota</taxon>
        <taxon>Bacilli</taxon>
        <taxon>Bacillales</taxon>
        <taxon>Paenibacillaceae</taxon>
        <taxon>Cohnella</taxon>
    </lineage>
</organism>
<dbReference type="RefSeq" id="WP_119150505.1">
    <property type="nucleotide sequence ID" value="NZ_JBHSOV010000048.1"/>
</dbReference>
<dbReference type="PANTHER" id="PTHR47432">
    <property type="entry name" value="CELL WALL ASSEMBLY REGULATOR SMI1"/>
    <property type="match status" value="1"/>
</dbReference>
<dbReference type="OrthoDB" id="6989522at2"/>
<dbReference type="Pfam" id="PF09346">
    <property type="entry name" value="SMI1_KNR4"/>
    <property type="match status" value="1"/>
</dbReference>
<dbReference type="InterPro" id="IPR018958">
    <property type="entry name" value="Knr4/Smi1-like_dom"/>
</dbReference>
<evidence type="ECO:0000313" key="3">
    <source>
        <dbReference type="Proteomes" id="UP000266340"/>
    </source>
</evidence>
<name>A0A398CJD8_9BACL</name>
<sequence length="184" mass="21256">MKEIWIRLERWLEEEAPEILSDLNAGATEAEIAALEEATGLQLPSDLKESLNIHNGQNGEGQWLFAGWEFLSTERILDEWKVWKELYDKKSFDSWDVDAESGIANEWWNPAWIPITYNGSGDHHCIDLSPTKDGTIGQVITMWHDSDERRIVASSYRQWLELIVAKFEANDSEYVFDSGDFEFI</sequence>
<dbReference type="PANTHER" id="PTHR47432:SF1">
    <property type="entry name" value="CELL WALL ASSEMBLY REGULATOR SMI1"/>
    <property type="match status" value="1"/>
</dbReference>
<reference evidence="2 3" key="1">
    <citation type="submission" date="2018-09" db="EMBL/GenBank/DDBJ databases">
        <title>Cohnella cavernae sp. nov., isolated from a karst cave.</title>
        <authorList>
            <person name="Zhu H."/>
        </authorList>
    </citation>
    <scope>NUCLEOTIDE SEQUENCE [LARGE SCALE GENOMIC DNA]</scope>
    <source>
        <strain evidence="2 3">K2E09-144</strain>
    </source>
</reference>
<protein>
    <submittedName>
        <fullName evidence="2">Molybdenum cofactor biosynthesis protein MoeA</fullName>
    </submittedName>
</protein>
<dbReference type="InterPro" id="IPR037883">
    <property type="entry name" value="Knr4/Smi1-like_sf"/>
</dbReference>
<evidence type="ECO:0000259" key="1">
    <source>
        <dbReference type="SMART" id="SM00860"/>
    </source>
</evidence>
<dbReference type="AlphaFoldDB" id="A0A398CJD8"/>
<evidence type="ECO:0000313" key="2">
    <source>
        <dbReference type="EMBL" id="RIE02465.1"/>
    </source>
</evidence>
<dbReference type="SUPFAM" id="SSF160631">
    <property type="entry name" value="SMI1/KNR4-like"/>
    <property type="match status" value="1"/>
</dbReference>
<comment type="caution">
    <text evidence="2">The sequence shown here is derived from an EMBL/GenBank/DDBJ whole genome shotgun (WGS) entry which is preliminary data.</text>
</comment>
<dbReference type="EMBL" id="QXJM01000039">
    <property type="protein sequence ID" value="RIE02465.1"/>
    <property type="molecule type" value="Genomic_DNA"/>
</dbReference>
<feature type="domain" description="Knr4/Smi1-like" evidence="1">
    <location>
        <begin position="26"/>
        <end position="162"/>
    </location>
</feature>
<keyword evidence="3" id="KW-1185">Reference proteome</keyword>
<dbReference type="Proteomes" id="UP000266340">
    <property type="component" value="Unassembled WGS sequence"/>
</dbReference>
<dbReference type="InterPro" id="IPR051873">
    <property type="entry name" value="KNR4/SMI1_regulator"/>
</dbReference>
<gene>
    <name evidence="2" type="ORF">D3H35_17350</name>
</gene>
<accession>A0A398CJD8</accession>
<proteinExistence type="predicted"/>